<protein>
    <submittedName>
        <fullName evidence="1">Uncharacterized protein</fullName>
    </submittedName>
</protein>
<organism evidence="1 2">
    <name type="scientific">Peronosclerospora sorghi</name>
    <dbReference type="NCBI Taxonomy" id="230839"/>
    <lineage>
        <taxon>Eukaryota</taxon>
        <taxon>Sar</taxon>
        <taxon>Stramenopiles</taxon>
        <taxon>Oomycota</taxon>
        <taxon>Peronosporomycetes</taxon>
        <taxon>Peronosporales</taxon>
        <taxon>Peronosporaceae</taxon>
        <taxon>Peronosclerospora</taxon>
    </lineage>
</organism>
<evidence type="ECO:0000313" key="2">
    <source>
        <dbReference type="Proteomes" id="UP001163321"/>
    </source>
</evidence>
<keyword evidence="2" id="KW-1185">Reference proteome</keyword>
<gene>
    <name evidence="1" type="ORF">PsorP6_013672</name>
</gene>
<comment type="caution">
    <text evidence="1">The sequence shown here is derived from an EMBL/GenBank/DDBJ whole genome shotgun (WGS) entry which is preliminary data.</text>
</comment>
<dbReference type="Proteomes" id="UP001163321">
    <property type="component" value="Chromosome 9"/>
</dbReference>
<evidence type="ECO:0000313" key="1">
    <source>
        <dbReference type="EMBL" id="KAI9905416.1"/>
    </source>
</evidence>
<proteinExistence type="predicted"/>
<reference evidence="1 2" key="1">
    <citation type="journal article" date="2022" name="bioRxiv">
        <title>The genome of the oomycete Peronosclerospora sorghi, a cosmopolitan pathogen of maize and sorghum, is inflated with dispersed pseudogenes.</title>
        <authorList>
            <person name="Fletcher K."/>
            <person name="Martin F."/>
            <person name="Isakeit T."/>
            <person name="Cavanaugh K."/>
            <person name="Magill C."/>
            <person name="Michelmore R."/>
        </authorList>
    </citation>
    <scope>NUCLEOTIDE SEQUENCE [LARGE SCALE GENOMIC DNA]</scope>
    <source>
        <strain evidence="1">P6</strain>
    </source>
</reference>
<dbReference type="EMBL" id="CM047588">
    <property type="protein sequence ID" value="KAI9905416.1"/>
    <property type="molecule type" value="Genomic_DNA"/>
</dbReference>
<accession>A0ACC0VHZ5</accession>
<sequence length="199" mass="22565">MASDAELRAENERMVREINALRSANEKLEREVVELSLEWDELHHTGSKIVQTLEQELDMVVKELTSLRSECQSMINFIKNADAEKNKIEEHAPKPASRKLPSFVDHTMQLARGKSVHRQRRSPTVEKVGHGITKAASFMIPPTGKENSDGRRALKDSSPTLSYSKIASKSFRFSTYSHYGSFLRRGGPKQMNRDPVMVL</sequence>
<name>A0ACC0VHZ5_9STRA</name>